<dbReference type="CDD" id="cd13544">
    <property type="entry name" value="PBP2_Fbp_like_1"/>
    <property type="match status" value="1"/>
</dbReference>
<keyword evidence="4" id="KW-1185">Reference proteome</keyword>
<dbReference type="PROSITE" id="PS51257">
    <property type="entry name" value="PROKAR_LIPOPROTEIN"/>
    <property type="match status" value="1"/>
</dbReference>
<sequence>MKKTLKTVCALSLTGLLLFSLGGCGGDKKENARPATQKLTIYWGALEDFMAADVAAFEKETGIKVTAVRMSSGETLQRLKAEKDAPKASVWFGGPADGQIQAKADGLLEKYVSPNAAKIPDRFRDRDGFWTGVYVGYLGFASNGKLLKEKNLEPPKNWNDLLKPEYKGQIVMPNPKSSGTGYTLLASMFQLRGEEDALEYMTKLDKQMKNYQKSGSAPAKMAGQGECLIGISFLHDAIKFREGGMKDLILTHPSEGTGYEVGAVSLIKGGPDQEAAKRFIDWCLTAKAQEIGQTVGSYQFLTHPDAKPPKQADELKGIKLIKYNFLWAGRHRDEVVNKWEKAIGK</sequence>
<dbReference type="OrthoDB" id="179400at2"/>
<dbReference type="RefSeq" id="WP_093913342.1">
    <property type="nucleotide sequence ID" value="NZ_FONL01000006.1"/>
</dbReference>
<dbReference type="SUPFAM" id="SSF53850">
    <property type="entry name" value="Periplasmic binding protein-like II"/>
    <property type="match status" value="1"/>
</dbReference>
<evidence type="ECO:0000256" key="2">
    <source>
        <dbReference type="SAM" id="SignalP"/>
    </source>
</evidence>
<evidence type="ECO:0000256" key="1">
    <source>
        <dbReference type="ARBA" id="ARBA00022729"/>
    </source>
</evidence>
<accession>A0A1I2AJ37</accession>
<dbReference type="Pfam" id="PF13343">
    <property type="entry name" value="SBP_bac_6"/>
    <property type="match status" value="1"/>
</dbReference>
<feature type="chain" id="PRO_5039251997" evidence="2">
    <location>
        <begin position="26"/>
        <end position="345"/>
    </location>
</feature>
<name>A0A1I2AJ37_9FIRM</name>
<dbReference type="PANTHER" id="PTHR30006">
    <property type="entry name" value="THIAMINE-BINDING PERIPLASMIC PROTEIN-RELATED"/>
    <property type="match status" value="1"/>
</dbReference>
<dbReference type="PANTHER" id="PTHR30006:SF2">
    <property type="entry name" value="ABC TRANSPORTER SUBSTRATE-BINDING PROTEIN"/>
    <property type="match status" value="1"/>
</dbReference>
<dbReference type="STRING" id="1123323.SAMN05216245_10644"/>
<evidence type="ECO:0000313" key="4">
    <source>
        <dbReference type="Proteomes" id="UP000198896"/>
    </source>
</evidence>
<protein>
    <submittedName>
        <fullName evidence="3">Iron(III) transport system substrate-binding protein</fullName>
    </submittedName>
</protein>
<dbReference type="GO" id="GO:0030975">
    <property type="term" value="F:thiamine binding"/>
    <property type="evidence" value="ECO:0007669"/>
    <property type="project" value="TreeGrafter"/>
</dbReference>
<dbReference type="GO" id="GO:0030288">
    <property type="term" value="C:outer membrane-bounded periplasmic space"/>
    <property type="evidence" value="ECO:0007669"/>
    <property type="project" value="TreeGrafter"/>
</dbReference>
<dbReference type="GO" id="GO:0030976">
    <property type="term" value="F:thiamine pyrophosphate binding"/>
    <property type="evidence" value="ECO:0007669"/>
    <property type="project" value="TreeGrafter"/>
</dbReference>
<keyword evidence="1 2" id="KW-0732">Signal</keyword>
<dbReference type="PIRSF" id="PIRSF002825">
    <property type="entry name" value="CfbpA"/>
    <property type="match status" value="1"/>
</dbReference>
<dbReference type="EMBL" id="FONL01000006">
    <property type="protein sequence ID" value="SFE43799.1"/>
    <property type="molecule type" value="Genomic_DNA"/>
</dbReference>
<dbReference type="Gene3D" id="3.40.190.10">
    <property type="entry name" value="Periplasmic binding protein-like II"/>
    <property type="match status" value="2"/>
</dbReference>
<organism evidence="3 4">
    <name type="scientific">Succiniclasticum ruminis DSM 9236</name>
    <dbReference type="NCBI Taxonomy" id="1123323"/>
    <lineage>
        <taxon>Bacteria</taxon>
        <taxon>Bacillati</taxon>
        <taxon>Bacillota</taxon>
        <taxon>Negativicutes</taxon>
        <taxon>Acidaminococcales</taxon>
        <taxon>Acidaminococcaceae</taxon>
        <taxon>Succiniclasticum</taxon>
    </lineage>
</organism>
<dbReference type="GO" id="GO:0015888">
    <property type="term" value="P:thiamine transport"/>
    <property type="evidence" value="ECO:0007669"/>
    <property type="project" value="TreeGrafter"/>
</dbReference>
<gene>
    <name evidence="3" type="ORF">SAMN05216245_10644</name>
</gene>
<reference evidence="3 4" key="1">
    <citation type="submission" date="2016-10" db="EMBL/GenBank/DDBJ databases">
        <authorList>
            <person name="de Groot N.N."/>
        </authorList>
    </citation>
    <scope>NUCLEOTIDE SEQUENCE [LARGE SCALE GENOMIC DNA]</scope>
    <source>
        <strain evidence="3 4">DSM 9236</strain>
    </source>
</reference>
<dbReference type="AlphaFoldDB" id="A0A1I2AJ37"/>
<evidence type="ECO:0000313" key="3">
    <source>
        <dbReference type="EMBL" id="SFE43799.1"/>
    </source>
</evidence>
<feature type="signal peptide" evidence="2">
    <location>
        <begin position="1"/>
        <end position="25"/>
    </location>
</feature>
<dbReference type="Proteomes" id="UP000198896">
    <property type="component" value="Unassembled WGS sequence"/>
</dbReference>
<dbReference type="InterPro" id="IPR026045">
    <property type="entry name" value="Ferric-bd"/>
</dbReference>
<proteinExistence type="predicted"/>